<keyword evidence="2" id="KW-1185">Reference proteome</keyword>
<dbReference type="Proteomes" id="UP000463983">
    <property type="component" value="Chromosome"/>
</dbReference>
<evidence type="ECO:0000313" key="1">
    <source>
        <dbReference type="EMBL" id="QHO62984.1"/>
    </source>
</evidence>
<dbReference type="AlphaFoldDB" id="A0A857N4S1"/>
<sequence>MFKNVLQRCMKASCWKDEELGWFFLMIGEKRVEVSRVFILDDECELSI</sequence>
<protein>
    <submittedName>
        <fullName evidence="1">Uncharacterized protein</fullName>
    </submittedName>
</protein>
<reference evidence="2" key="1">
    <citation type="journal article" date="2020" name="Microorganisms">
        <title>Complete Genome of a Member of a New Bacterial Lineage in the Microgenomates Group Reveals an Unusual Nucleotide Composition Disparity Between Two Strands of DNA and Limited Metabolic Potential.</title>
        <authorList>
            <person name="Kadnikov V.V."/>
            <person name="Mardanov A.V."/>
            <person name="Beletsky A.V."/>
            <person name="Karnachuk O.V."/>
            <person name="Ravin N.V."/>
        </authorList>
    </citation>
    <scope>NUCLEOTIDE SEQUENCE [LARGE SCALE GENOMIC DNA]</scope>
</reference>
<dbReference type="EMBL" id="CP047901">
    <property type="protein sequence ID" value="QHO62984.1"/>
    <property type="molecule type" value="Genomic_DNA"/>
</dbReference>
<evidence type="ECO:0000313" key="2">
    <source>
        <dbReference type="Proteomes" id="UP000463983"/>
    </source>
</evidence>
<gene>
    <name evidence="1" type="ORF">MICH65_0003</name>
</gene>
<name>A0A857N4S1_9BACT</name>
<accession>A0A857N4S1</accession>
<dbReference type="RefSeq" id="WP_161931394.1">
    <property type="nucleotide sequence ID" value="NZ_CP047901.1"/>
</dbReference>
<organism evidence="1 2">
    <name type="scientific">Candidatus Chazhemtobacterium aquaticus</name>
    <dbReference type="NCBI Taxonomy" id="2715735"/>
    <lineage>
        <taxon>Bacteria</taxon>
        <taxon>Candidatus Chazhemtobacteraceae</taxon>
        <taxon>Candidatus Chazhemtobacterium</taxon>
    </lineage>
</organism>
<proteinExistence type="predicted"/>
<dbReference type="KEGG" id="caqa:MICH65_0003"/>